<dbReference type="EMBL" id="JADQDN010000007">
    <property type="protein sequence ID" value="MBF9197262.1"/>
    <property type="molecule type" value="Genomic_DNA"/>
</dbReference>
<sequence>MVAATRVVTAIVEGEKTAAAKAMEMVAVRAMGTAAAKETMVAIPTATAVAERGADEVARMVRAAVVGRGEAAARGEEVPRGVAVRETVPAEKLLEESATQIPDRLIVEEEAPPSELAMIGRPVV</sequence>
<name>A0ABS0HUS3_9HYPH</name>
<dbReference type="RefSeq" id="WP_196264631.1">
    <property type="nucleotide sequence ID" value="NZ_JADQDN010000007.1"/>
</dbReference>
<proteinExistence type="predicted"/>
<dbReference type="Proteomes" id="UP000611708">
    <property type="component" value="Unassembled WGS sequence"/>
</dbReference>
<gene>
    <name evidence="1" type="ORF">I2H36_14540</name>
</gene>
<reference evidence="1 2" key="1">
    <citation type="submission" date="2020-11" db="EMBL/GenBank/DDBJ databases">
        <authorList>
            <person name="Kim M.K."/>
        </authorList>
    </citation>
    <scope>NUCLEOTIDE SEQUENCE [LARGE SCALE GENOMIC DNA]</scope>
    <source>
        <strain evidence="1 2">BT290</strain>
    </source>
</reference>
<comment type="caution">
    <text evidence="1">The sequence shown here is derived from an EMBL/GenBank/DDBJ whole genome shotgun (WGS) entry which is preliminary data.</text>
</comment>
<organism evidence="1 2">
    <name type="scientific">Microvirga terrestris</name>
    <dbReference type="NCBI Taxonomy" id="2791024"/>
    <lineage>
        <taxon>Bacteria</taxon>
        <taxon>Pseudomonadati</taxon>
        <taxon>Pseudomonadota</taxon>
        <taxon>Alphaproteobacteria</taxon>
        <taxon>Hyphomicrobiales</taxon>
        <taxon>Methylobacteriaceae</taxon>
        <taxon>Microvirga</taxon>
    </lineage>
</organism>
<keyword evidence="2" id="KW-1185">Reference proteome</keyword>
<evidence type="ECO:0000313" key="1">
    <source>
        <dbReference type="EMBL" id="MBF9197262.1"/>
    </source>
</evidence>
<accession>A0ABS0HUS3</accession>
<protein>
    <submittedName>
        <fullName evidence="1">Uncharacterized protein</fullName>
    </submittedName>
</protein>
<evidence type="ECO:0000313" key="2">
    <source>
        <dbReference type="Proteomes" id="UP000611708"/>
    </source>
</evidence>